<keyword evidence="3" id="KW-1185">Reference proteome</keyword>
<dbReference type="AlphaFoldDB" id="A0A1G7GYJ8"/>
<sequence length="158" mass="18432">MKNVVKYILIIALATLVIIQFIRPDKNSEGYDSIAAFEKETKPSAEVSEILKQNCYDCHSNQTTYPWYAEIAPFSYWLADHIKHGKGHFNASAWETYSVKKKDHKLEEFIEMVEEDEMPLPSYTWIHGNLNENDKKLLLQWVSLAKLQYSDELKMNAK</sequence>
<evidence type="ECO:0000313" key="3">
    <source>
        <dbReference type="Proteomes" id="UP000199321"/>
    </source>
</evidence>
<dbReference type="Proteomes" id="UP000199321">
    <property type="component" value="Unassembled WGS sequence"/>
</dbReference>
<dbReference type="OrthoDB" id="196738at2"/>
<protein>
    <submittedName>
        <fullName evidence="2">Haem-binding domain-containing protein</fullName>
    </submittedName>
</protein>
<dbReference type="STRING" id="227084.SAMN05421855_103400"/>
<evidence type="ECO:0000313" key="2">
    <source>
        <dbReference type="EMBL" id="SDE93171.1"/>
    </source>
</evidence>
<reference evidence="2 3" key="1">
    <citation type="submission" date="2016-10" db="EMBL/GenBank/DDBJ databases">
        <authorList>
            <person name="de Groot N.N."/>
        </authorList>
    </citation>
    <scope>NUCLEOTIDE SEQUENCE [LARGE SCALE GENOMIC DNA]</scope>
    <source>
        <strain evidence="2 3">DSM 16195</strain>
    </source>
</reference>
<organism evidence="2 3">
    <name type="scientific">Ulvibacter litoralis</name>
    <dbReference type="NCBI Taxonomy" id="227084"/>
    <lineage>
        <taxon>Bacteria</taxon>
        <taxon>Pseudomonadati</taxon>
        <taxon>Bacteroidota</taxon>
        <taxon>Flavobacteriia</taxon>
        <taxon>Flavobacteriales</taxon>
        <taxon>Flavobacteriaceae</taxon>
        <taxon>Ulvibacter</taxon>
    </lineage>
</organism>
<dbReference type="SMART" id="SM01235">
    <property type="entry name" value="Haem_bd"/>
    <property type="match status" value="1"/>
</dbReference>
<accession>A0A1G7GYJ8</accession>
<dbReference type="InterPro" id="IPR025992">
    <property type="entry name" value="Haem-bd"/>
</dbReference>
<dbReference type="RefSeq" id="WP_093144543.1">
    <property type="nucleotide sequence ID" value="NZ_BMWO01000005.1"/>
</dbReference>
<name>A0A1G7GYJ8_9FLAO</name>
<evidence type="ECO:0000259" key="1">
    <source>
        <dbReference type="SMART" id="SM01235"/>
    </source>
</evidence>
<dbReference type="EMBL" id="FNBA01000003">
    <property type="protein sequence ID" value="SDE93171.1"/>
    <property type="molecule type" value="Genomic_DNA"/>
</dbReference>
<feature type="domain" description="Haem-binding" evidence="1">
    <location>
        <begin position="13"/>
        <end position="146"/>
    </location>
</feature>
<gene>
    <name evidence="2" type="ORF">SAMN05421855_103400</name>
</gene>
<proteinExistence type="predicted"/>
<dbReference type="Pfam" id="PF14376">
    <property type="entry name" value="Haem_bd"/>
    <property type="match status" value="1"/>
</dbReference>